<dbReference type="STRING" id="1348853.LK12_13670"/>
<dbReference type="PROSITE" id="PS50850">
    <property type="entry name" value="MFS"/>
    <property type="match status" value="1"/>
</dbReference>
<feature type="transmembrane region" description="Helical" evidence="4">
    <location>
        <begin position="269"/>
        <end position="288"/>
    </location>
</feature>
<sequence length="415" mass="44077">MTTPSGESKQLIAWQEWRQFGSIMPACLFGMVLVAIHSYALGVMIEPLEREFGWSRSQISAGPLVTLIVTLLMAPVAGRALDRHGPRRIALIGIPAFSAALGLLSTAGPSLISWLALYVVLAFALLLIFPTVWTAAIAMRFDKNRGLAMSIALSGTGITSAVIPVLTAKLVEEFGWRGGYIGLAILSLVIAYPLIYFLFDRDGEKYRDRSRAPRAASPLPRATSEFRSPRFIRLALSALIYSIGATGLGINAVPILMEEGFVLVRAAEIAGLLGIGTITGRVLGGFLLDLIDGRIIATGCGMAAMLSAGVLLATDQSPAAAMAACFLLGLASGAEYDACAYLTTRYFPHRVFGSLFGVIGGLSAVGSGFSPLIANAIYDVTGTYEAVLWGIFPLFTVASALFLSLGKYPDKRELT</sequence>
<feature type="transmembrane region" description="Helical" evidence="4">
    <location>
        <begin position="179"/>
        <end position="199"/>
    </location>
</feature>
<dbReference type="Gene3D" id="1.20.1250.20">
    <property type="entry name" value="MFS general substrate transporter like domains"/>
    <property type="match status" value="2"/>
</dbReference>
<dbReference type="AlphaFoldDB" id="A0A0B1ZL17"/>
<keyword evidence="1 4" id="KW-0812">Transmembrane</keyword>
<keyword evidence="3 4" id="KW-0472">Membrane</keyword>
<proteinExistence type="predicted"/>
<dbReference type="PANTHER" id="PTHR11360">
    <property type="entry name" value="MONOCARBOXYLATE TRANSPORTER"/>
    <property type="match status" value="1"/>
</dbReference>
<evidence type="ECO:0000259" key="5">
    <source>
        <dbReference type="PROSITE" id="PS50850"/>
    </source>
</evidence>
<evidence type="ECO:0000256" key="3">
    <source>
        <dbReference type="ARBA" id="ARBA00023136"/>
    </source>
</evidence>
<reference evidence="6 7" key="1">
    <citation type="submission" date="2014-10" db="EMBL/GenBank/DDBJ databases">
        <title>Genome sequence of Novosphingobium malaysiense MUSC 273(T).</title>
        <authorList>
            <person name="Lee L.-H."/>
        </authorList>
    </citation>
    <scope>NUCLEOTIDE SEQUENCE [LARGE SCALE GENOMIC DNA]</scope>
    <source>
        <strain evidence="6 7">MUSC 273</strain>
    </source>
</reference>
<name>A0A0B1ZL17_9SPHN</name>
<dbReference type="Pfam" id="PF07690">
    <property type="entry name" value="MFS_1"/>
    <property type="match status" value="1"/>
</dbReference>
<feature type="transmembrane region" description="Helical" evidence="4">
    <location>
        <begin position="20"/>
        <end position="39"/>
    </location>
</feature>
<feature type="domain" description="Major facilitator superfamily (MFS) profile" evidence="5">
    <location>
        <begin position="23"/>
        <end position="411"/>
    </location>
</feature>
<dbReference type="InterPro" id="IPR020846">
    <property type="entry name" value="MFS_dom"/>
</dbReference>
<feature type="transmembrane region" description="Helical" evidence="4">
    <location>
        <begin position="89"/>
        <end position="108"/>
    </location>
</feature>
<evidence type="ECO:0000313" key="6">
    <source>
        <dbReference type="EMBL" id="KHK91795.1"/>
    </source>
</evidence>
<evidence type="ECO:0000256" key="4">
    <source>
        <dbReference type="SAM" id="Phobius"/>
    </source>
</evidence>
<feature type="transmembrane region" description="Helical" evidence="4">
    <location>
        <begin position="114"/>
        <end position="135"/>
    </location>
</feature>
<keyword evidence="2 4" id="KW-1133">Transmembrane helix</keyword>
<comment type="caution">
    <text evidence="6">The sequence shown here is derived from an EMBL/GenBank/DDBJ whole genome shotgun (WGS) entry which is preliminary data.</text>
</comment>
<dbReference type="InterPro" id="IPR011701">
    <property type="entry name" value="MFS"/>
</dbReference>
<dbReference type="CDD" id="cd17355">
    <property type="entry name" value="MFS_YcxA_like"/>
    <property type="match status" value="1"/>
</dbReference>
<feature type="transmembrane region" description="Helical" evidence="4">
    <location>
        <begin position="386"/>
        <end position="405"/>
    </location>
</feature>
<evidence type="ECO:0000256" key="1">
    <source>
        <dbReference type="ARBA" id="ARBA00022692"/>
    </source>
</evidence>
<organism evidence="6 7">
    <name type="scientific">Novosphingobium malaysiense</name>
    <dbReference type="NCBI Taxonomy" id="1348853"/>
    <lineage>
        <taxon>Bacteria</taxon>
        <taxon>Pseudomonadati</taxon>
        <taxon>Pseudomonadota</taxon>
        <taxon>Alphaproteobacteria</taxon>
        <taxon>Sphingomonadales</taxon>
        <taxon>Sphingomonadaceae</taxon>
        <taxon>Novosphingobium</taxon>
    </lineage>
</organism>
<feature type="transmembrane region" description="Helical" evidence="4">
    <location>
        <begin position="231"/>
        <end position="257"/>
    </location>
</feature>
<dbReference type="Proteomes" id="UP000031057">
    <property type="component" value="Unassembled WGS sequence"/>
</dbReference>
<dbReference type="InterPro" id="IPR036259">
    <property type="entry name" value="MFS_trans_sf"/>
</dbReference>
<gene>
    <name evidence="6" type="ORF">LK12_13670</name>
</gene>
<accession>A0A0B1ZL17</accession>
<dbReference type="OrthoDB" id="9796632at2"/>
<dbReference type="InterPro" id="IPR050327">
    <property type="entry name" value="Proton-linked_MCT"/>
</dbReference>
<feature type="transmembrane region" description="Helical" evidence="4">
    <location>
        <begin position="351"/>
        <end position="374"/>
    </location>
</feature>
<dbReference type="PANTHER" id="PTHR11360:SF290">
    <property type="entry name" value="MONOCARBOXYLATE MFS PERMEASE"/>
    <property type="match status" value="1"/>
</dbReference>
<protein>
    <recommendedName>
        <fullName evidence="5">Major facilitator superfamily (MFS) profile domain-containing protein</fullName>
    </recommendedName>
</protein>
<dbReference type="EMBL" id="JTDI01000003">
    <property type="protein sequence ID" value="KHK91795.1"/>
    <property type="molecule type" value="Genomic_DNA"/>
</dbReference>
<dbReference type="GO" id="GO:0022857">
    <property type="term" value="F:transmembrane transporter activity"/>
    <property type="evidence" value="ECO:0007669"/>
    <property type="project" value="InterPro"/>
</dbReference>
<evidence type="ECO:0000313" key="7">
    <source>
        <dbReference type="Proteomes" id="UP000031057"/>
    </source>
</evidence>
<evidence type="ECO:0000256" key="2">
    <source>
        <dbReference type="ARBA" id="ARBA00022989"/>
    </source>
</evidence>
<dbReference type="RefSeq" id="WP_039284643.1">
    <property type="nucleotide sequence ID" value="NZ_JTDI01000003.1"/>
</dbReference>
<dbReference type="SUPFAM" id="SSF103473">
    <property type="entry name" value="MFS general substrate transporter"/>
    <property type="match status" value="1"/>
</dbReference>
<keyword evidence="7" id="KW-1185">Reference proteome</keyword>
<feature type="transmembrane region" description="Helical" evidence="4">
    <location>
        <begin position="59"/>
        <end position="77"/>
    </location>
</feature>
<feature type="transmembrane region" description="Helical" evidence="4">
    <location>
        <begin position="295"/>
        <end position="313"/>
    </location>
</feature>
<feature type="transmembrane region" description="Helical" evidence="4">
    <location>
        <begin position="319"/>
        <end position="339"/>
    </location>
</feature>
<feature type="transmembrane region" description="Helical" evidence="4">
    <location>
        <begin position="147"/>
        <end position="167"/>
    </location>
</feature>